<feature type="compositionally biased region" description="Basic and acidic residues" evidence="1">
    <location>
        <begin position="1"/>
        <end position="11"/>
    </location>
</feature>
<keyword evidence="3" id="KW-1185">Reference proteome</keyword>
<sequence length="155" mass="17912">MATAEKKEEQQHPVIQPDEYSDADYNTDDYSLSEDEQDQKPQRPNQQQSRRRKQQQRRRQDDDFDDESDYLSDEYDSEEYDDFDDAHQGNAVQPYQRGTQSLTQNTISNGAMTDAAGQGKSEEEQDGLKLKLELNLDIEVELKAHIHGDLTLSLL</sequence>
<dbReference type="PANTHER" id="PTHR35587:SF6">
    <property type="entry name" value="BZIP DOMAIN-CONTAINING PROTEIN"/>
    <property type="match status" value="1"/>
</dbReference>
<organism evidence="2 3">
    <name type="scientific">Aspergillus coremiiformis</name>
    <dbReference type="NCBI Taxonomy" id="138285"/>
    <lineage>
        <taxon>Eukaryota</taxon>
        <taxon>Fungi</taxon>
        <taxon>Dikarya</taxon>
        <taxon>Ascomycota</taxon>
        <taxon>Pezizomycotina</taxon>
        <taxon>Eurotiomycetes</taxon>
        <taxon>Eurotiomycetidae</taxon>
        <taxon>Eurotiales</taxon>
        <taxon>Aspergillaceae</taxon>
        <taxon>Aspergillus</taxon>
        <taxon>Aspergillus subgen. Circumdati</taxon>
    </lineage>
</organism>
<dbReference type="Proteomes" id="UP000327118">
    <property type="component" value="Unassembled WGS sequence"/>
</dbReference>
<feature type="compositionally biased region" description="Acidic residues" evidence="1">
    <location>
        <begin position="62"/>
        <end position="84"/>
    </location>
</feature>
<evidence type="ECO:0000313" key="2">
    <source>
        <dbReference type="EMBL" id="KAE8353161.1"/>
    </source>
</evidence>
<dbReference type="EMBL" id="ML739106">
    <property type="protein sequence ID" value="KAE8353161.1"/>
    <property type="molecule type" value="Genomic_DNA"/>
</dbReference>
<reference evidence="3" key="1">
    <citation type="submission" date="2019-04" db="EMBL/GenBank/DDBJ databases">
        <title>Friends and foes A comparative genomics studyof 23 Aspergillus species from section Flavi.</title>
        <authorList>
            <consortium name="DOE Joint Genome Institute"/>
            <person name="Kjaerbolling I."/>
            <person name="Vesth T."/>
            <person name="Frisvad J.C."/>
            <person name="Nybo J.L."/>
            <person name="Theobald S."/>
            <person name="Kildgaard S."/>
            <person name="Isbrandt T."/>
            <person name="Kuo A."/>
            <person name="Sato A."/>
            <person name="Lyhne E.K."/>
            <person name="Kogle M.E."/>
            <person name="Wiebenga A."/>
            <person name="Kun R.S."/>
            <person name="Lubbers R.J."/>
            <person name="Makela M.R."/>
            <person name="Barry K."/>
            <person name="Chovatia M."/>
            <person name="Clum A."/>
            <person name="Daum C."/>
            <person name="Haridas S."/>
            <person name="He G."/>
            <person name="LaButti K."/>
            <person name="Lipzen A."/>
            <person name="Mondo S."/>
            <person name="Riley R."/>
            <person name="Salamov A."/>
            <person name="Simmons B.A."/>
            <person name="Magnuson J.K."/>
            <person name="Henrissat B."/>
            <person name="Mortensen U.H."/>
            <person name="Larsen T.O."/>
            <person name="Devries R.P."/>
            <person name="Grigoriev I.V."/>
            <person name="Machida M."/>
            <person name="Baker S.E."/>
            <person name="Andersen M.R."/>
        </authorList>
    </citation>
    <scope>NUCLEOTIDE SEQUENCE [LARGE SCALE GENOMIC DNA]</scope>
    <source>
        <strain evidence="3">CBS 553.77</strain>
    </source>
</reference>
<proteinExistence type="predicted"/>
<feature type="region of interest" description="Disordered" evidence="1">
    <location>
        <begin position="1"/>
        <end position="126"/>
    </location>
</feature>
<gene>
    <name evidence="2" type="ORF">BDV28DRAFT_133737</name>
</gene>
<protein>
    <submittedName>
        <fullName evidence="2">Uncharacterized protein</fullName>
    </submittedName>
</protein>
<dbReference type="PANTHER" id="PTHR35587">
    <property type="entry name" value="EXPRESSED PROTEIN"/>
    <property type="match status" value="1"/>
</dbReference>
<name>A0A5N6Z656_9EURO</name>
<dbReference type="OrthoDB" id="2279190at2759"/>
<dbReference type="AlphaFoldDB" id="A0A5N6Z656"/>
<accession>A0A5N6Z656</accession>
<evidence type="ECO:0000313" key="3">
    <source>
        <dbReference type="Proteomes" id="UP000327118"/>
    </source>
</evidence>
<feature type="compositionally biased region" description="Polar residues" evidence="1">
    <location>
        <begin position="90"/>
        <end position="111"/>
    </location>
</feature>
<evidence type="ECO:0000256" key="1">
    <source>
        <dbReference type="SAM" id="MobiDB-lite"/>
    </source>
</evidence>
<feature type="compositionally biased region" description="Acidic residues" evidence="1">
    <location>
        <begin position="19"/>
        <end position="37"/>
    </location>
</feature>